<dbReference type="CDD" id="cd11614">
    <property type="entry name" value="SAF_CpaB_FlgA_like"/>
    <property type="match status" value="1"/>
</dbReference>
<organism evidence="3 4">
    <name type="scientific">Sinisalibacter lacisalsi</name>
    <dbReference type="NCBI Taxonomy" id="1526570"/>
    <lineage>
        <taxon>Bacteria</taxon>
        <taxon>Pseudomonadati</taxon>
        <taxon>Pseudomonadota</taxon>
        <taxon>Alphaproteobacteria</taxon>
        <taxon>Rhodobacterales</taxon>
        <taxon>Roseobacteraceae</taxon>
        <taxon>Sinisalibacter</taxon>
    </lineage>
</organism>
<dbReference type="Proteomes" id="UP000617355">
    <property type="component" value="Unassembled WGS sequence"/>
</dbReference>
<dbReference type="SMART" id="SM00858">
    <property type="entry name" value="SAF"/>
    <property type="match status" value="1"/>
</dbReference>
<gene>
    <name evidence="3" type="ORF">GCM10011358_10790</name>
</gene>
<keyword evidence="4" id="KW-1185">Reference proteome</keyword>
<evidence type="ECO:0000313" key="3">
    <source>
        <dbReference type="EMBL" id="GGD28494.1"/>
    </source>
</evidence>
<keyword evidence="1" id="KW-0732">Signal</keyword>
<reference evidence="4" key="1">
    <citation type="journal article" date="2019" name="Int. J. Syst. Evol. Microbiol.">
        <title>The Global Catalogue of Microorganisms (GCM) 10K type strain sequencing project: providing services to taxonomists for standard genome sequencing and annotation.</title>
        <authorList>
            <consortium name="The Broad Institute Genomics Platform"/>
            <consortium name="The Broad Institute Genome Sequencing Center for Infectious Disease"/>
            <person name="Wu L."/>
            <person name="Ma J."/>
        </authorList>
    </citation>
    <scope>NUCLEOTIDE SEQUENCE [LARGE SCALE GENOMIC DNA]</scope>
    <source>
        <strain evidence="4">CGMCC 1.12922</strain>
    </source>
</reference>
<dbReference type="EMBL" id="BMGI01000001">
    <property type="protein sequence ID" value="GGD28494.1"/>
    <property type="molecule type" value="Genomic_DNA"/>
</dbReference>
<evidence type="ECO:0000259" key="2">
    <source>
        <dbReference type="SMART" id="SM00858"/>
    </source>
</evidence>
<dbReference type="Pfam" id="PF16976">
    <property type="entry name" value="RcpC"/>
    <property type="match status" value="1"/>
</dbReference>
<name>A0ABQ1QKJ7_9RHOB</name>
<sequence>MLRPLILLIALGAGGAAAWVAAQETTPEPVAGEQAPATVNMTAVLVAAQDLARGVEVTAEALRWQNWPSDNVPATFIERTARPDALGELAGHFASRPISAGEPIADETLSPQPNGFLAATLRPGKRAVAIHVSAQSTAGGFILPNDRVDVLHTVKASREPGAGEVHSRTILRGVRVLAIDQTTDDTESGTVLGKTATLELTDPQVEAVTAAEATGTLSLSLRPLDEPPGAASMAIMEPTKTIRVRRGTTIEDAVIN</sequence>
<comment type="caution">
    <text evidence="3">The sequence shown here is derived from an EMBL/GenBank/DDBJ whole genome shotgun (WGS) entry which is preliminary data.</text>
</comment>
<dbReference type="NCBIfam" id="TIGR03177">
    <property type="entry name" value="pilus_cpaB"/>
    <property type="match status" value="1"/>
</dbReference>
<feature type="chain" id="PRO_5046494535" evidence="1">
    <location>
        <begin position="23"/>
        <end position="256"/>
    </location>
</feature>
<proteinExistence type="predicted"/>
<dbReference type="InterPro" id="IPR017592">
    <property type="entry name" value="Pilus_assmbl_Flp-typ_CpaB"/>
</dbReference>
<accession>A0ABQ1QKJ7</accession>
<protein>
    <submittedName>
        <fullName evidence="3">Flp pilus assembly protein CpaB</fullName>
    </submittedName>
</protein>
<evidence type="ECO:0000256" key="1">
    <source>
        <dbReference type="SAM" id="SignalP"/>
    </source>
</evidence>
<dbReference type="Pfam" id="PF08666">
    <property type="entry name" value="SAF"/>
    <property type="match status" value="1"/>
</dbReference>
<feature type="signal peptide" evidence="1">
    <location>
        <begin position="1"/>
        <end position="22"/>
    </location>
</feature>
<evidence type="ECO:0000313" key="4">
    <source>
        <dbReference type="Proteomes" id="UP000617355"/>
    </source>
</evidence>
<dbReference type="RefSeq" id="WP_188526565.1">
    <property type="nucleotide sequence ID" value="NZ_BMGI01000001.1"/>
</dbReference>
<dbReference type="InterPro" id="IPR013974">
    <property type="entry name" value="SAF"/>
</dbReference>
<feature type="domain" description="SAF" evidence="2">
    <location>
        <begin position="42"/>
        <end position="110"/>
    </location>
</feature>
<dbReference type="InterPro" id="IPR031571">
    <property type="entry name" value="RcpC_dom"/>
</dbReference>